<feature type="transmembrane region" description="Helical" evidence="5">
    <location>
        <begin position="190"/>
        <end position="210"/>
    </location>
</feature>
<comment type="caution">
    <text evidence="7">The sequence shown here is derived from an EMBL/GenBank/DDBJ whole genome shotgun (WGS) entry which is preliminary data.</text>
</comment>
<evidence type="ECO:0000259" key="6">
    <source>
        <dbReference type="Pfam" id="PF01490"/>
    </source>
</evidence>
<dbReference type="InterPro" id="IPR013057">
    <property type="entry name" value="AA_transpt_TM"/>
</dbReference>
<dbReference type="GO" id="GO:0015179">
    <property type="term" value="F:L-amino acid transmembrane transporter activity"/>
    <property type="evidence" value="ECO:0007669"/>
    <property type="project" value="TreeGrafter"/>
</dbReference>
<evidence type="ECO:0000256" key="2">
    <source>
        <dbReference type="ARBA" id="ARBA00022692"/>
    </source>
</evidence>
<organism evidence="7 8">
    <name type="scientific">Pythium oligandrum</name>
    <name type="common">Mycoparasitic fungus</name>
    <dbReference type="NCBI Taxonomy" id="41045"/>
    <lineage>
        <taxon>Eukaryota</taxon>
        <taxon>Sar</taxon>
        <taxon>Stramenopiles</taxon>
        <taxon>Oomycota</taxon>
        <taxon>Peronosporomycetes</taxon>
        <taxon>Pythiales</taxon>
        <taxon>Pythiaceae</taxon>
        <taxon>Pythium</taxon>
    </lineage>
</organism>
<feature type="transmembrane region" description="Helical" evidence="5">
    <location>
        <begin position="89"/>
        <end position="113"/>
    </location>
</feature>
<feature type="transmembrane region" description="Helical" evidence="5">
    <location>
        <begin position="15"/>
        <end position="35"/>
    </location>
</feature>
<sequence length="489" mass="52774">MAGKKPFLTGEDLKIAFNLFCCVYGIGTLGMPANFSRSGPVIAVIALLFMACANVYSSVVISKLMLIAPRSVRTFGDLGEWSMGKTGRWLVVIAQMAVCILTPCAFLVLGGTLLDGLFPGAFESWVWIILMAVLCVPVCLTPTLKEGAGAALAGCIGTLVGDIIGVALLMHGMSGHGTIPKPDIKLEQVAMMFGNLSLAYGAGVVIPALQRQHSEPTRMPRVVFVTLTFISVLFLILASTGYSAVGCQISGNLLFTIYSNPSNPLTKLGFTSDWGAVVIAYLGMQTHITIAFSVLLHPSFFIVERLFLGMHKRKPEDLEALYHAADTPATGEDKLRLSSKGSVVSMADVENDHETEEEESEAYRGQAHKYIPARLVIIAICVVASVLLRDHFLDLSDFVGASAITLSCIILPIIFYLKKMWTTVPLYEKIPGLIIVLVCLVLGVYVTIKTGKNLFNPDEVAPDAPKFAFCKAENQYEVYYNSTAAALGN</sequence>
<keyword evidence="2 5" id="KW-0812">Transmembrane</keyword>
<dbReference type="PANTHER" id="PTHR22950:SF349">
    <property type="entry name" value="AMINO ACID TRANSPORTER TRANSMEMBRANE DOMAIN-CONTAINING PROTEIN"/>
    <property type="match status" value="1"/>
</dbReference>
<dbReference type="Pfam" id="PF01490">
    <property type="entry name" value="Aa_trans"/>
    <property type="match status" value="1"/>
</dbReference>
<feature type="transmembrane region" description="Helical" evidence="5">
    <location>
        <begin position="41"/>
        <end position="68"/>
    </location>
</feature>
<dbReference type="PANTHER" id="PTHR22950">
    <property type="entry name" value="AMINO ACID TRANSPORTER"/>
    <property type="match status" value="1"/>
</dbReference>
<dbReference type="OrthoDB" id="72036at2759"/>
<evidence type="ECO:0000256" key="1">
    <source>
        <dbReference type="ARBA" id="ARBA00004141"/>
    </source>
</evidence>
<proteinExistence type="predicted"/>
<evidence type="ECO:0000256" key="3">
    <source>
        <dbReference type="ARBA" id="ARBA00022989"/>
    </source>
</evidence>
<feature type="transmembrane region" description="Helical" evidence="5">
    <location>
        <begin position="151"/>
        <end position="170"/>
    </location>
</feature>
<feature type="transmembrane region" description="Helical" evidence="5">
    <location>
        <begin position="274"/>
        <end position="303"/>
    </location>
</feature>
<dbReference type="Proteomes" id="UP000794436">
    <property type="component" value="Unassembled WGS sequence"/>
</dbReference>
<name>A0A8K1FLR7_PYTOL</name>
<feature type="transmembrane region" description="Helical" evidence="5">
    <location>
        <begin position="373"/>
        <end position="392"/>
    </location>
</feature>
<evidence type="ECO:0000256" key="5">
    <source>
        <dbReference type="SAM" id="Phobius"/>
    </source>
</evidence>
<protein>
    <recommendedName>
        <fullName evidence="6">Amino acid transporter transmembrane domain-containing protein</fullName>
    </recommendedName>
</protein>
<keyword evidence="8" id="KW-1185">Reference proteome</keyword>
<feature type="transmembrane region" description="Helical" evidence="5">
    <location>
        <begin position="222"/>
        <end position="245"/>
    </location>
</feature>
<dbReference type="EMBL" id="SPLM01000041">
    <property type="protein sequence ID" value="TMW64112.1"/>
    <property type="molecule type" value="Genomic_DNA"/>
</dbReference>
<feature type="transmembrane region" description="Helical" evidence="5">
    <location>
        <begin position="125"/>
        <end position="144"/>
    </location>
</feature>
<dbReference type="AlphaFoldDB" id="A0A8K1FLR7"/>
<accession>A0A8K1FLR7</accession>
<dbReference type="GO" id="GO:0005774">
    <property type="term" value="C:vacuolar membrane"/>
    <property type="evidence" value="ECO:0007669"/>
    <property type="project" value="TreeGrafter"/>
</dbReference>
<feature type="transmembrane region" description="Helical" evidence="5">
    <location>
        <begin position="398"/>
        <end position="418"/>
    </location>
</feature>
<keyword evidence="3 5" id="KW-1133">Transmembrane helix</keyword>
<gene>
    <name evidence="7" type="ORF">Poli38472_014229</name>
</gene>
<feature type="transmembrane region" description="Helical" evidence="5">
    <location>
        <begin position="430"/>
        <end position="448"/>
    </location>
</feature>
<evidence type="ECO:0000256" key="4">
    <source>
        <dbReference type="ARBA" id="ARBA00023136"/>
    </source>
</evidence>
<reference evidence="7" key="1">
    <citation type="submission" date="2019-03" db="EMBL/GenBank/DDBJ databases">
        <title>Long read genome sequence of the mycoparasitic Pythium oligandrum ATCC 38472 isolated from sugarbeet rhizosphere.</title>
        <authorList>
            <person name="Gaulin E."/>
        </authorList>
    </citation>
    <scope>NUCLEOTIDE SEQUENCE</scope>
    <source>
        <strain evidence="7">ATCC 38472_TT</strain>
    </source>
</reference>
<evidence type="ECO:0000313" key="7">
    <source>
        <dbReference type="EMBL" id="TMW64112.1"/>
    </source>
</evidence>
<evidence type="ECO:0000313" key="8">
    <source>
        <dbReference type="Proteomes" id="UP000794436"/>
    </source>
</evidence>
<feature type="domain" description="Amino acid transporter transmembrane" evidence="6">
    <location>
        <begin position="14"/>
        <end position="446"/>
    </location>
</feature>
<keyword evidence="4 5" id="KW-0472">Membrane</keyword>
<comment type="subcellular location">
    <subcellularLocation>
        <location evidence="1">Membrane</location>
        <topology evidence="1">Multi-pass membrane protein</topology>
    </subcellularLocation>
</comment>